<dbReference type="AlphaFoldDB" id="A0A2P2PCX1"/>
<sequence>MEALGCQRGAFKLWIFLVVLDKAIHGQFNQNFVEPKSNSLQM</sequence>
<reference evidence="1" key="1">
    <citation type="submission" date="2018-02" db="EMBL/GenBank/DDBJ databases">
        <title>Rhizophora mucronata_Transcriptome.</title>
        <authorList>
            <person name="Meera S.P."/>
            <person name="Sreeshan A."/>
            <person name="Augustine A."/>
        </authorList>
    </citation>
    <scope>NUCLEOTIDE SEQUENCE</scope>
    <source>
        <tissue evidence="1">Leaf</tissue>
    </source>
</reference>
<accession>A0A2P2PCX1</accession>
<organism evidence="1">
    <name type="scientific">Rhizophora mucronata</name>
    <name type="common">Asiatic mangrove</name>
    <dbReference type="NCBI Taxonomy" id="61149"/>
    <lineage>
        <taxon>Eukaryota</taxon>
        <taxon>Viridiplantae</taxon>
        <taxon>Streptophyta</taxon>
        <taxon>Embryophyta</taxon>
        <taxon>Tracheophyta</taxon>
        <taxon>Spermatophyta</taxon>
        <taxon>Magnoliopsida</taxon>
        <taxon>eudicotyledons</taxon>
        <taxon>Gunneridae</taxon>
        <taxon>Pentapetalae</taxon>
        <taxon>rosids</taxon>
        <taxon>fabids</taxon>
        <taxon>Malpighiales</taxon>
        <taxon>Rhizophoraceae</taxon>
        <taxon>Rhizophora</taxon>
    </lineage>
</organism>
<proteinExistence type="predicted"/>
<name>A0A2P2PCX1_RHIMU</name>
<protein>
    <submittedName>
        <fullName evidence="1">Uncharacterized protein</fullName>
    </submittedName>
</protein>
<evidence type="ECO:0000313" key="1">
    <source>
        <dbReference type="EMBL" id="MBX52572.1"/>
    </source>
</evidence>
<dbReference type="EMBL" id="GGEC01072088">
    <property type="protein sequence ID" value="MBX52572.1"/>
    <property type="molecule type" value="Transcribed_RNA"/>
</dbReference>